<name>A0A1X2LM00_9MYCO</name>
<feature type="region of interest" description="Disordered" evidence="1">
    <location>
        <begin position="212"/>
        <end position="232"/>
    </location>
</feature>
<dbReference type="InterPro" id="IPR042485">
    <property type="entry name" value="T7SS_EccB_R3"/>
</dbReference>
<evidence type="ECO:0000313" key="2">
    <source>
        <dbReference type="EMBL" id="OSC35503.1"/>
    </source>
</evidence>
<dbReference type="Gene3D" id="2.40.50.910">
    <property type="entry name" value="Type VII secretion system EccB, repeat 3 domain"/>
    <property type="match status" value="1"/>
</dbReference>
<dbReference type="Proteomes" id="UP000193247">
    <property type="component" value="Unassembled WGS sequence"/>
</dbReference>
<feature type="non-terminal residue" evidence="2">
    <location>
        <position position="1"/>
    </location>
</feature>
<dbReference type="OrthoDB" id="3847604at2"/>
<dbReference type="GO" id="GO:0005576">
    <property type="term" value="C:extracellular region"/>
    <property type="evidence" value="ECO:0007669"/>
    <property type="project" value="TreeGrafter"/>
</dbReference>
<gene>
    <name evidence="2" type="ORF">B8W66_23365</name>
</gene>
<dbReference type="NCBIfam" id="TIGR03919">
    <property type="entry name" value="T7SS_EccB"/>
    <property type="match status" value="1"/>
</dbReference>
<keyword evidence="3" id="KW-1185">Reference proteome</keyword>
<dbReference type="RefSeq" id="WP_085327617.1">
    <property type="nucleotide sequence ID" value="NZ_NCXP01000066.1"/>
</dbReference>
<sequence>AAGAPNDLGLPADLVIGSVFQIHTDKGPQYYVVLPDGIAQVNATTAAALRATQSHGLVAPPAMVPSLVVRIPERVYGSPLPDEPLKIVSRPEDPTLCWSWERSAGDQSPRTTVLSGRHLPIPPSAMNMGIKQIHGTATIFLDGGKFVALQSPDPRYTESMYYVDPQGVRYGVPDADAAKALGLSSPQNAPWEIVRLLVDGPVLSKDAALLEHDTLPADPSPRKVPAGASGAP</sequence>
<dbReference type="AlphaFoldDB" id="A0A1X2LM00"/>
<evidence type="ECO:0000256" key="1">
    <source>
        <dbReference type="SAM" id="MobiDB-lite"/>
    </source>
</evidence>
<organism evidence="2 3">
    <name type="scientific">Mycobacterium decipiens</name>
    <dbReference type="NCBI Taxonomy" id="1430326"/>
    <lineage>
        <taxon>Bacteria</taxon>
        <taxon>Bacillati</taxon>
        <taxon>Actinomycetota</taxon>
        <taxon>Actinomycetes</taxon>
        <taxon>Mycobacteriales</taxon>
        <taxon>Mycobacteriaceae</taxon>
        <taxon>Mycobacterium</taxon>
    </lineage>
</organism>
<dbReference type="PANTHER" id="PTHR40765:SF2">
    <property type="entry name" value="ESX-2 SECRETION SYSTEM ATPASE ECCB2"/>
    <property type="match status" value="1"/>
</dbReference>
<proteinExistence type="predicted"/>
<dbReference type="Pfam" id="PF05108">
    <property type="entry name" value="T7SS_ESX1_EccB"/>
    <property type="match status" value="1"/>
</dbReference>
<dbReference type="PANTHER" id="PTHR40765">
    <property type="entry name" value="ESX-2 SECRETION SYSTEM ATPASE ECCB2"/>
    <property type="match status" value="1"/>
</dbReference>
<dbReference type="STRING" id="1430326.B8W66_23365"/>
<dbReference type="InterPro" id="IPR007795">
    <property type="entry name" value="T7SS_EccB"/>
</dbReference>
<reference evidence="2 3" key="1">
    <citation type="submission" date="2017-04" db="EMBL/GenBank/DDBJ databases">
        <title>The new phylogeny of genus Mycobacterium.</title>
        <authorList>
            <person name="Tortoli E."/>
            <person name="Trovato A."/>
            <person name="Cirillo D.M."/>
        </authorList>
    </citation>
    <scope>NUCLEOTIDE SEQUENCE [LARGE SCALE GENOMIC DNA]</scope>
    <source>
        <strain evidence="2 3">TBL 1200985</strain>
    </source>
</reference>
<evidence type="ECO:0000313" key="3">
    <source>
        <dbReference type="Proteomes" id="UP000193247"/>
    </source>
</evidence>
<accession>A0A1X2LM00</accession>
<dbReference type="EMBL" id="NCXP01000066">
    <property type="protein sequence ID" value="OSC35503.1"/>
    <property type="molecule type" value="Genomic_DNA"/>
</dbReference>
<protein>
    <submittedName>
        <fullName evidence="2">Type VII secretion protein EccB</fullName>
    </submittedName>
</protein>
<comment type="caution">
    <text evidence="2">The sequence shown here is derived from an EMBL/GenBank/DDBJ whole genome shotgun (WGS) entry which is preliminary data.</text>
</comment>